<dbReference type="InterPro" id="IPR016181">
    <property type="entry name" value="Acyl_CoA_acyltransferase"/>
</dbReference>
<dbReference type="PANTHER" id="PTHR13947:SF37">
    <property type="entry name" value="LD18367P"/>
    <property type="match status" value="1"/>
</dbReference>
<comment type="caution">
    <text evidence="3">The sequence shown here is derived from an EMBL/GenBank/DDBJ whole genome shotgun (WGS) entry which is preliminary data.</text>
</comment>
<dbReference type="Gene3D" id="3.40.630.30">
    <property type="match status" value="1"/>
</dbReference>
<dbReference type="EC" id="2.3.1.-" evidence="3"/>
<dbReference type="CDD" id="cd04301">
    <property type="entry name" value="NAT_SF"/>
    <property type="match status" value="1"/>
</dbReference>
<dbReference type="Pfam" id="PF00583">
    <property type="entry name" value="Acetyltransf_1"/>
    <property type="match status" value="1"/>
</dbReference>
<dbReference type="PANTHER" id="PTHR13947">
    <property type="entry name" value="GNAT FAMILY N-ACETYLTRANSFERASE"/>
    <property type="match status" value="1"/>
</dbReference>
<sequence length="179" mass="19839">MGEVRIGDVLAAWMSVKAECIGTPHMVALLHDEVIGSIALTQAGGSAGSDRRWVGTLAGLRREYGLLRACKFAAGMSLLHYAPKPGECYIDHLAVSARHRNWGIGSRLLSWAQQYVQDCPDLKRLSLHVAGSNKGASRLYERHGFATLRESASWTSEWILKESRWRYMAWEVHGSGDSE</sequence>
<dbReference type="EMBL" id="JBHSAM010000020">
    <property type="protein sequence ID" value="MFC4099801.1"/>
    <property type="molecule type" value="Genomic_DNA"/>
</dbReference>
<reference evidence="4" key="1">
    <citation type="journal article" date="2019" name="Int. J. Syst. Evol. Microbiol.">
        <title>The Global Catalogue of Microorganisms (GCM) 10K type strain sequencing project: providing services to taxonomists for standard genome sequencing and annotation.</title>
        <authorList>
            <consortium name="The Broad Institute Genomics Platform"/>
            <consortium name="The Broad Institute Genome Sequencing Center for Infectious Disease"/>
            <person name="Wu L."/>
            <person name="Ma J."/>
        </authorList>
    </citation>
    <scope>NUCLEOTIDE SEQUENCE [LARGE SCALE GENOMIC DNA]</scope>
    <source>
        <strain evidence="4">IBRC-M 10987</strain>
    </source>
</reference>
<dbReference type="Proteomes" id="UP001595715">
    <property type="component" value="Unassembled WGS sequence"/>
</dbReference>
<dbReference type="InterPro" id="IPR050769">
    <property type="entry name" value="NAT_camello-type"/>
</dbReference>
<keyword evidence="3" id="KW-0012">Acyltransferase</keyword>
<evidence type="ECO:0000313" key="3">
    <source>
        <dbReference type="EMBL" id="MFC4099801.1"/>
    </source>
</evidence>
<keyword evidence="4" id="KW-1185">Reference proteome</keyword>
<keyword evidence="1 3" id="KW-0808">Transferase</keyword>
<evidence type="ECO:0000259" key="2">
    <source>
        <dbReference type="PROSITE" id="PS51186"/>
    </source>
</evidence>
<accession>A0ABV8K175</accession>
<evidence type="ECO:0000256" key="1">
    <source>
        <dbReference type="ARBA" id="ARBA00022679"/>
    </source>
</evidence>
<proteinExistence type="predicted"/>
<feature type="domain" description="N-acetyltransferase" evidence="2">
    <location>
        <begin position="1"/>
        <end position="166"/>
    </location>
</feature>
<name>A0ABV8K175_9BACL</name>
<evidence type="ECO:0000313" key="4">
    <source>
        <dbReference type="Proteomes" id="UP001595715"/>
    </source>
</evidence>
<dbReference type="GO" id="GO:0016746">
    <property type="term" value="F:acyltransferase activity"/>
    <property type="evidence" value="ECO:0007669"/>
    <property type="project" value="UniProtKB-KW"/>
</dbReference>
<protein>
    <submittedName>
        <fullName evidence="3">GNAT family N-acetyltransferase</fullName>
        <ecNumber evidence="3">2.3.1.-</ecNumber>
    </submittedName>
</protein>
<dbReference type="RefSeq" id="WP_377718478.1">
    <property type="nucleotide sequence ID" value="NZ_JBHSAM010000020.1"/>
</dbReference>
<dbReference type="PROSITE" id="PS51186">
    <property type="entry name" value="GNAT"/>
    <property type="match status" value="1"/>
</dbReference>
<organism evidence="3 4">
    <name type="scientific">Paenibacillus xanthanilyticus</name>
    <dbReference type="NCBI Taxonomy" id="1783531"/>
    <lineage>
        <taxon>Bacteria</taxon>
        <taxon>Bacillati</taxon>
        <taxon>Bacillota</taxon>
        <taxon>Bacilli</taxon>
        <taxon>Bacillales</taxon>
        <taxon>Paenibacillaceae</taxon>
        <taxon>Paenibacillus</taxon>
    </lineage>
</organism>
<gene>
    <name evidence="3" type="ORF">ACFOZ8_09035</name>
</gene>
<dbReference type="SUPFAM" id="SSF55729">
    <property type="entry name" value="Acyl-CoA N-acyltransferases (Nat)"/>
    <property type="match status" value="1"/>
</dbReference>
<dbReference type="InterPro" id="IPR000182">
    <property type="entry name" value="GNAT_dom"/>
</dbReference>